<dbReference type="Proteomes" id="UP000438182">
    <property type="component" value="Unassembled WGS sequence"/>
</dbReference>
<dbReference type="SUPFAM" id="SSF53448">
    <property type="entry name" value="Nucleotide-diphospho-sugar transferases"/>
    <property type="match status" value="1"/>
</dbReference>
<reference evidence="1 2" key="1">
    <citation type="submission" date="2019-12" db="EMBL/GenBank/DDBJ databases">
        <authorList>
            <person name="Kim Y.S."/>
        </authorList>
    </citation>
    <scope>NUCLEOTIDE SEQUENCE [LARGE SCALE GENOMIC DNA]</scope>
    <source>
        <strain evidence="1 2">MMS17-SY077</strain>
    </source>
</reference>
<dbReference type="Pfam" id="PF13641">
    <property type="entry name" value="Glyco_tranf_2_3"/>
    <property type="match status" value="1"/>
</dbReference>
<dbReference type="InterPro" id="IPR029044">
    <property type="entry name" value="Nucleotide-diphossugar_trans"/>
</dbReference>
<dbReference type="PANTHER" id="PTHR43179:SF7">
    <property type="entry name" value="RHAMNOSYLTRANSFERASE WBBL"/>
    <property type="match status" value="1"/>
</dbReference>
<dbReference type="AlphaFoldDB" id="A0A6I4P6H5"/>
<organism evidence="1 2">
    <name type="scientific">Agromyces seonyuensis</name>
    <dbReference type="NCBI Taxonomy" id="2662446"/>
    <lineage>
        <taxon>Bacteria</taxon>
        <taxon>Bacillati</taxon>
        <taxon>Actinomycetota</taxon>
        <taxon>Actinomycetes</taxon>
        <taxon>Micrococcales</taxon>
        <taxon>Microbacteriaceae</taxon>
        <taxon>Agromyces</taxon>
    </lineage>
</organism>
<dbReference type="PANTHER" id="PTHR43179">
    <property type="entry name" value="RHAMNOSYLTRANSFERASE WBBL"/>
    <property type="match status" value="1"/>
</dbReference>
<keyword evidence="1" id="KW-0808">Transferase</keyword>
<dbReference type="RefSeq" id="WP_160425292.1">
    <property type="nucleotide sequence ID" value="NZ_WSTA01000052.1"/>
</dbReference>
<name>A0A6I4P6H5_9MICO</name>
<dbReference type="EMBL" id="WSTA01000052">
    <property type="protein sequence ID" value="MWB99234.1"/>
    <property type="molecule type" value="Genomic_DNA"/>
</dbReference>
<accession>A0A6I4P6H5</accession>
<evidence type="ECO:0000313" key="2">
    <source>
        <dbReference type="Proteomes" id="UP000438182"/>
    </source>
</evidence>
<dbReference type="GO" id="GO:0016740">
    <property type="term" value="F:transferase activity"/>
    <property type="evidence" value="ECO:0007669"/>
    <property type="project" value="UniProtKB-KW"/>
</dbReference>
<gene>
    <name evidence="1" type="ORF">GB864_11840</name>
</gene>
<comment type="caution">
    <text evidence="1">The sequence shown here is derived from an EMBL/GenBank/DDBJ whole genome shotgun (WGS) entry which is preliminary data.</text>
</comment>
<dbReference type="CDD" id="cd04186">
    <property type="entry name" value="GT_2_like_c"/>
    <property type="match status" value="1"/>
</dbReference>
<keyword evidence="2" id="KW-1185">Reference proteome</keyword>
<sequence>MNEMRAPERILIVTVAYDSDAVLPTFLDSVSAATSAPVALAVADNAASDSTRRIAEQYGAGYLALDNPGYGTAANAAVRAFGAEADWVLVANPDVTLGPGSLDVLAAVGVADPAIGSLGPLITDADGTVYPSARQLPRIVSGAGHVVFRNLWPSNPFSAAYRRANEAPVDRDAEWLSGACLLIRRTAFDEVGGFDEGYFMYFEDVDLGARLLEAGWRNHYAPAAAVVHTGAHSTAKSMTKMSLAHHESASRFLQRRYRGPAYLPVRLVLRAAIGLRARLTSNRR</sequence>
<dbReference type="Gene3D" id="3.90.550.10">
    <property type="entry name" value="Spore Coat Polysaccharide Biosynthesis Protein SpsA, Chain A"/>
    <property type="match status" value="1"/>
</dbReference>
<evidence type="ECO:0000313" key="1">
    <source>
        <dbReference type="EMBL" id="MWB99234.1"/>
    </source>
</evidence>
<protein>
    <submittedName>
        <fullName evidence="1">Glycosyltransferase</fullName>
    </submittedName>
</protein>
<proteinExistence type="predicted"/>